<feature type="region of interest" description="Disordered" evidence="1">
    <location>
        <begin position="172"/>
        <end position="206"/>
    </location>
</feature>
<feature type="chain" id="PRO_5039391812" description="YncE family protein" evidence="2">
    <location>
        <begin position="26"/>
        <end position="838"/>
    </location>
</feature>
<dbReference type="RefSeq" id="WP_185737415.1">
    <property type="nucleotide sequence ID" value="NZ_JBHYBM010000140.1"/>
</dbReference>
<keyword evidence="4" id="KW-1185">Reference proteome</keyword>
<dbReference type="InterPro" id="IPR015943">
    <property type="entry name" value="WD40/YVTN_repeat-like_dom_sf"/>
</dbReference>
<accession>A0A3R8PEQ8</accession>
<evidence type="ECO:0008006" key="5">
    <source>
        <dbReference type="Google" id="ProtNLM"/>
    </source>
</evidence>
<evidence type="ECO:0000256" key="1">
    <source>
        <dbReference type="SAM" id="MobiDB-lite"/>
    </source>
</evidence>
<name>A0A3R8PEQ8_9CORY</name>
<reference evidence="3 4" key="1">
    <citation type="submission" date="2018-01" db="EMBL/GenBank/DDBJ databases">
        <title>Twenty Corynebacterium bovis Genomes.</title>
        <authorList>
            <person name="Gulvik C.A."/>
        </authorList>
    </citation>
    <scope>NUCLEOTIDE SEQUENCE [LARGE SCALE GENOMIC DNA]</scope>
    <source>
        <strain evidence="3 4">16-2004</strain>
    </source>
</reference>
<keyword evidence="2" id="KW-0732">Signal</keyword>
<organism evidence="3 4">
    <name type="scientific">Corynebacterium bovis</name>
    <dbReference type="NCBI Taxonomy" id="36808"/>
    <lineage>
        <taxon>Bacteria</taxon>
        <taxon>Bacillati</taxon>
        <taxon>Actinomycetota</taxon>
        <taxon>Actinomycetes</taxon>
        <taxon>Mycobacteriales</taxon>
        <taxon>Corynebacteriaceae</taxon>
        <taxon>Corynebacterium</taxon>
    </lineage>
</organism>
<feature type="compositionally biased region" description="Pro residues" evidence="1">
    <location>
        <begin position="173"/>
        <end position="186"/>
    </location>
</feature>
<evidence type="ECO:0000313" key="3">
    <source>
        <dbReference type="EMBL" id="RRQ03301.1"/>
    </source>
</evidence>
<feature type="region of interest" description="Disordered" evidence="1">
    <location>
        <begin position="814"/>
        <end position="838"/>
    </location>
</feature>
<dbReference type="InterPro" id="IPR051200">
    <property type="entry name" value="Host-pathogen_enzymatic-act"/>
</dbReference>
<evidence type="ECO:0000313" key="4">
    <source>
        <dbReference type="Proteomes" id="UP000278422"/>
    </source>
</evidence>
<dbReference type="Proteomes" id="UP000278422">
    <property type="component" value="Unassembled WGS sequence"/>
</dbReference>
<comment type="caution">
    <text evidence="3">The sequence shown here is derived from an EMBL/GenBank/DDBJ whole genome shotgun (WGS) entry which is preliminary data.</text>
</comment>
<dbReference type="InterPro" id="IPR011044">
    <property type="entry name" value="Quino_amine_DH_bsu"/>
</dbReference>
<dbReference type="PANTHER" id="PTHR47197">
    <property type="entry name" value="PROTEIN NIRF"/>
    <property type="match status" value="1"/>
</dbReference>
<dbReference type="PANTHER" id="PTHR47197:SF3">
    <property type="entry name" value="DIHYDRO-HEME D1 DEHYDROGENASE"/>
    <property type="match status" value="1"/>
</dbReference>
<dbReference type="AlphaFoldDB" id="A0A3R8PEQ8"/>
<feature type="compositionally biased region" description="Low complexity" evidence="1">
    <location>
        <begin position="187"/>
        <end position="204"/>
    </location>
</feature>
<proteinExistence type="predicted"/>
<evidence type="ECO:0000256" key="2">
    <source>
        <dbReference type="SAM" id="SignalP"/>
    </source>
</evidence>
<dbReference type="Gene3D" id="2.130.10.10">
    <property type="entry name" value="YVTN repeat-like/Quinoprotein amine dehydrogenase"/>
    <property type="match status" value="1"/>
</dbReference>
<gene>
    <name evidence="3" type="ORF">CXF42_07540</name>
</gene>
<dbReference type="SUPFAM" id="SSF50969">
    <property type="entry name" value="YVTN repeat-like/Quinoprotein amine dehydrogenase"/>
    <property type="match status" value="1"/>
</dbReference>
<protein>
    <recommendedName>
        <fullName evidence="5">YncE family protein</fullName>
    </recommendedName>
</protein>
<feature type="signal peptide" evidence="2">
    <location>
        <begin position="1"/>
        <end position="25"/>
    </location>
</feature>
<feature type="region of interest" description="Disordered" evidence="1">
    <location>
        <begin position="727"/>
        <end position="746"/>
    </location>
</feature>
<sequence>MTHTPRLRGAGLLRRRIIACATAVAVGAAGFTVAPSSDSVLPVASAQTDAPRPGIGQGTLQIVGSPTVPAGRIVRIKGSGFEKRDGNQYQLAVKLDDGAIPLPTDQEGADLVAKRPAHYGTKPENLPGDDGTFTMAIRLPADLTPGTHWIRILGGSDGGPVVSKFVEFTVPDPSAPPAPAPAPAPAPSTEAPAPAPQEQAQGPSVTASVADINYRGTTDLAVSALGFTPSRNVRATVDGKPVALAKGAPDAPVAAAADGTVTVVVSLAPGVAPAGVHTLVLTGEDGRTASTPFLTSAQALVKATPTSRAGLGVPLGTKGARVELVNAAPGSVIESVTVGAESVPVRDVTPATDKEPASAVFDVPTDQAFVGDTIGATFRTGDTTQETSVGATVTLAVDNNVGDRYETTKNTELPRGVYQVRTNPKTGEIFVTQSVGRGKDEVSALLVLDPATLQVKRQVTIPNDGTGRGVFGLGLDNQRGLVWATDTRANTVMLFKQDTLELVKDFPKDSVLHSRDVIVDETTGRAYVSSAAGPRADIAVFDGETKEQLEMISVSDDRTVFNDTMSLDFDPKTGALYTVSLNTPAAARIDVRNGNKVTIYQLPKEQMDRASGVAWDPDTQRLYVVGQTSNSVLVYDVREGKVIRDIRTGVNPLNAAYDPVYKRVYVTNFGGSTVTIIDADSMNVIGQLDAGATPNYVAVEPDGTVNVVSRVAFGNDGTKDAIYRYVPKDPKPTPPPAGSVPSGSIPVGSLPNDTKGLLGALVGVIAGLGVAGVLATAVGALIGGLPGLPPLPGLPALPKLPALPDLGAILRGLPLSGAPRPAQPAPAPGPKGSCGCNG</sequence>
<dbReference type="PROSITE" id="PS51318">
    <property type="entry name" value="TAT"/>
    <property type="match status" value="1"/>
</dbReference>
<dbReference type="EMBL" id="PQNQ01000020">
    <property type="protein sequence ID" value="RRQ03301.1"/>
    <property type="molecule type" value="Genomic_DNA"/>
</dbReference>
<dbReference type="InterPro" id="IPR006311">
    <property type="entry name" value="TAT_signal"/>
</dbReference>